<accession>E1IG01</accession>
<name>E1IG01_9CHLR</name>
<comment type="caution">
    <text evidence="1">The sequence shown here is derived from an EMBL/GenBank/DDBJ whole genome shotgun (WGS) entry which is preliminary data.</text>
</comment>
<sequence>MPLAFAPTCLPLLRGGLPHANAHDALALVAATTPAIPAWPALYGRSFRERPLAQAAAGFPGVTIDPAYERISVDHAAAEIGLDRLGLAYLRAEPGAGALPADYAAGLGELLRLVGHGHQARALKGEVLGPVSLALQLTDEDDRPLAYDQPLRESLLHHLALRVAWHYEQLSTYVSHVILCLDEPFLDALDLPLCPLERDAGIEMLARLLADMPGCRGLAVCGAVDWEHLLDLPVDLVLFDAYQHGAELIEAAKTVARFIDRGGLLGWGIVPTDPATLAQEQPATLAHRVDRAVDYLAAASGMERRRILDAALITSNQSLATLTMEVAEEALQMCAATSRSLRERNELV</sequence>
<dbReference type="InterPro" id="IPR038071">
    <property type="entry name" value="UROD/MetE-like_sf"/>
</dbReference>
<reference evidence="1 2" key="1">
    <citation type="journal article" date="2011" name="J. Bacteriol.">
        <title>Draft genome sequence of the anoxygenic filamentous phototrophic bacterium Oscillochloris trichoides subsp. DG-6.</title>
        <authorList>
            <person name="Kuznetsov B.B."/>
            <person name="Ivanovsky R.N."/>
            <person name="Keppen O.I."/>
            <person name="Sukhacheva M.V."/>
            <person name="Bumazhkin B.K."/>
            <person name="Patutina E.O."/>
            <person name="Beletsky A.V."/>
            <person name="Mardanov A.V."/>
            <person name="Baslerov R.V."/>
            <person name="Panteleeva A.N."/>
            <person name="Kolganova T.V."/>
            <person name="Ravin N.V."/>
            <person name="Skryabin K.G."/>
        </authorList>
    </citation>
    <scope>NUCLEOTIDE SEQUENCE [LARGE SCALE GENOMIC DNA]</scope>
    <source>
        <strain evidence="1 2">DG-6</strain>
    </source>
</reference>
<proteinExistence type="predicted"/>
<dbReference type="EMBL" id="ADVR01000097">
    <property type="protein sequence ID" value="EFO79890.1"/>
    <property type="molecule type" value="Genomic_DNA"/>
</dbReference>
<organism evidence="1 2">
    <name type="scientific">Oscillochloris trichoides DG-6</name>
    <dbReference type="NCBI Taxonomy" id="765420"/>
    <lineage>
        <taxon>Bacteria</taxon>
        <taxon>Bacillati</taxon>
        <taxon>Chloroflexota</taxon>
        <taxon>Chloroflexia</taxon>
        <taxon>Chloroflexales</taxon>
        <taxon>Chloroflexineae</taxon>
        <taxon>Oscillochloridaceae</taxon>
        <taxon>Oscillochloris</taxon>
    </lineage>
</organism>
<dbReference type="SUPFAM" id="SSF51726">
    <property type="entry name" value="UROD/MetE-like"/>
    <property type="match status" value="1"/>
</dbReference>
<gene>
    <name evidence="1" type="ORF">OSCT_2265</name>
</gene>
<dbReference type="STRING" id="765420.OSCT_2265"/>
<dbReference type="AlphaFoldDB" id="E1IG01"/>
<evidence type="ECO:0000313" key="2">
    <source>
        <dbReference type="Proteomes" id="UP000054010"/>
    </source>
</evidence>
<dbReference type="OrthoDB" id="144815at2"/>
<dbReference type="HOGENOM" id="CLU_789227_0_0_0"/>
<dbReference type="Gene3D" id="3.20.20.210">
    <property type="match status" value="1"/>
</dbReference>
<evidence type="ECO:0000313" key="1">
    <source>
        <dbReference type="EMBL" id="EFO79890.1"/>
    </source>
</evidence>
<dbReference type="Proteomes" id="UP000054010">
    <property type="component" value="Unassembled WGS sequence"/>
</dbReference>
<protein>
    <submittedName>
        <fullName evidence="1">Uncharacterized protein</fullName>
    </submittedName>
</protein>
<keyword evidence="2" id="KW-1185">Reference proteome</keyword>
<dbReference type="eggNOG" id="COG0620">
    <property type="taxonomic scope" value="Bacteria"/>
</dbReference>